<keyword evidence="12" id="KW-1185">Reference proteome</keyword>
<reference evidence="11 12" key="1">
    <citation type="submission" date="2024-01" db="EMBL/GenBank/DDBJ databases">
        <title>Pedobacter sp. nov., isolated from oil-contaminated soil.</title>
        <authorList>
            <person name="Le N.T.T."/>
        </authorList>
    </citation>
    <scope>NUCLEOTIDE SEQUENCE [LARGE SCALE GENOMIC DNA]</scope>
    <source>
        <strain evidence="11 12">VNH31</strain>
    </source>
</reference>
<dbReference type="PANTHER" id="PTHR43730:SF1">
    <property type="entry name" value="BETA-MANNOSIDASE"/>
    <property type="match status" value="1"/>
</dbReference>
<dbReference type="InterPro" id="IPR050887">
    <property type="entry name" value="Beta-mannosidase_GH2"/>
</dbReference>
<dbReference type="InterPro" id="IPR054593">
    <property type="entry name" value="Beta-mannosidase-like_N2"/>
</dbReference>
<dbReference type="PANTHER" id="PTHR43730">
    <property type="entry name" value="BETA-MANNOSIDASE"/>
    <property type="match status" value="1"/>
</dbReference>
<dbReference type="InterPro" id="IPR017853">
    <property type="entry name" value="GH"/>
</dbReference>
<proteinExistence type="inferred from homology"/>
<evidence type="ECO:0000313" key="11">
    <source>
        <dbReference type="EMBL" id="MEE1884230.1"/>
    </source>
</evidence>
<comment type="similarity">
    <text evidence="2">Belongs to the glycosyl hydrolase 2 family.</text>
</comment>
<dbReference type="InterPro" id="IPR041625">
    <property type="entry name" value="Beta-mannosidase_Ig"/>
</dbReference>
<dbReference type="Proteomes" id="UP001337681">
    <property type="component" value="Unassembled WGS sequence"/>
</dbReference>
<keyword evidence="5" id="KW-0325">Glycoprotein</keyword>
<evidence type="ECO:0000256" key="1">
    <source>
        <dbReference type="ARBA" id="ARBA00000829"/>
    </source>
</evidence>
<dbReference type="InterPro" id="IPR006102">
    <property type="entry name" value="Ig-like_GH2"/>
</dbReference>
<dbReference type="InterPro" id="IPR008979">
    <property type="entry name" value="Galactose-bd-like_sf"/>
</dbReference>
<dbReference type="Gene3D" id="2.60.120.260">
    <property type="entry name" value="Galactose-binding domain-like"/>
    <property type="match status" value="1"/>
</dbReference>
<comment type="catalytic activity">
    <reaction evidence="1">
        <text>Hydrolysis of terminal, non-reducing beta-D-mannose residues in beta-D-mannosides.</text>
        <dbReference type="EC" id="3.2.1.25"/>
    </reaction>
</comment>
<feature type="domain" description="Glycoside hydrolase family 2 immunoglobulin-like beta-sandwich" evidence="8">
    <location>
        <begin position="212"/>
        <end position="315"/>
    </location>
</feature>
<dbReference type="InterPro" id="IPR013783">
    <property type="entry name" value="Ig-like_fold"/>
</dbReference>
<evidence type="ECO:0000313" key="12">
    <source>
        <dbReference type="Proteomes" id="UP001337681"/>
    </source>
</evidence>
<keyword evidence="4 11" id="KW-0378">Hydrolase</keyword>
<sequence length="841" mass="97528">MNNKFIFLFLLLLSQLVVAQEIYPLAQWKVKQLEANDWLNASVPGNVQLDLLNNRKIEHPYLGTNEFKIDWIEGKSWVYLNEFKVSASQIKSDEIILNFEGLDTFADVYLNDSLILRADNMFRHWKIPVKKNVKVGKNQLKIIFRSTLKEGERLAGLSSIKYPADNERGSVKISPLIRKAPFQFGWDFGPRVLTTGIWKPTYLSFIKHAEVTDININGKLISKNLGQITAVSTINVIKDGIYTITVKDHINGHIYSKKQLKLSKGLKAINSEINIDQPKLWWPNGKGAAHLYQLDYEVQLENQIVSTKKLSVGIRNIEVVNEPDSLGVSFYFKINGQLVYIKGANYVPVNALPDPKSDSIKLKKLFLDMKESNFNMVRIWGGGMYESDYFYDLADEFGILVWQDFPFACTMYPSDPDFLKSIENEAIDNIKRLRNRTSLAIWCGNNEIDVGWKNWGWQKTYGYSELDIIQLENGYNSLFKKLLPNLLKELDPDRFYFHSSPISNWGKKEDFKIGDNHFWGVYHGEYPFESYAEYIPRFNSEFGFQSFPSWSTLKEIAGPNPKLTDSVLSKRQKSYKGNALLTKYMNWYYQHPADDETYVYYSQLQQAEGMKLAILASRASQPFNMGVLMWQLNDVWPAISWSAIEFNGKWKAAQYFIKDAFKPQALYLKKLNDKLSVNIISDEFVEGVNLKVVRYKFSGEQIKTSYQFLSLQQGNSAIIIDGILDDIKTRDEFIYAELEKDGHLLAENFYFLEPVKDLNLPELSYDWKLKKTNEGYYLEVMSDVFIKNFTVWINDEPLTHFDKNFIDLLPNIQNKIHFKTALTTEELMRKLRFRGVKNQTK</sequence>
<evidence type="ECO:0000256" key="7">
    <source>
        <dbReference type="SAM" id="SignalP"/>
    </source>
</evidence>
<name>A0ABU7GZ41_9SPHI</name>
<dbReference type="SUPFAM" id="SSF51445">
    <property type="entry name" value="(Trans)glycosidases"/>
    <property type="match status" value="1"/>
</dbReference>
<evidence type="ECO:0000259" key="10">
    <source>
        <dbReference type="Pfam" id="PF22666"/>
    </source>
</evidence>
<dbReference type="RefSeq" id="WP_330145147.1">
    <property type="nucleotide sequence ID" value="NZ_JAZDQU010000001.1"/>
</dbReference>
<dbReference type="Gene3D" id="3.20.20.80">
    <property type="entry name" value="Glycosidases"/>
    <property type="match status" value="1"/>
</dbReference>
<protein>
    <recommendedName>
        <fullName evidence="3">beta-mannosidase</fullName>
        <ecNumber evidence="3">3.2.1.25</ecNumber>
    </recommendedName>
</protein>
<evidence type="ECO:0000259" key="9">
    <source>
        <dbReference type="Pfam" id="PF17753"/>
    </source>
</evidence>
<dbReference type="SUPFAM" id="SSF49303">
    <property type="entry name" value="beta-Galactosidase/glucuronidase domain"/>
    <property type="match status" value="3"/>
</dbReference>
<feature type="domain" description="Beta-mannosidase-like galactose-binding" evidence="10">
    <location>
        <begin position="28"/>
        <end position="199"/>
    </location>
</feature>
<organism evidence="11 12">
    <name type="scientific">Pedobacter flavus</name>
    <dbReference type="NCBI Taxonomy" id="3113906"/>
    <lineage>
        <taxon>Bacteria</taxon>
        <taxon>Pseudomonadati</taxon>
        <taxon>Bacteroidota</taxon>
        <taxon>Sphingobacteriia</taxon>
        <taxon>Sphingobacteriales</taxon>
        <taxon>Sphingobacteriaceae</taxon>
        <taxon>Pedobacter</taxon>
    </lineage>
</organism>
<evidence type="ECO:0000256" key="3">
    <source>
        <dbReference type="ARBA" id="ARBA00012754"/>
    </source>
</evidence>
<gene>
    <name evidence="11" type="ORF">VRU49_02245</name>
</gene>
<keyword evidence="6" id="KW-0326">Glycosidase</keyword>
<dbReference type="InterPro" id="IPR036156">
    <property type="entry name" value="Beta-gal/glucu_dom_sf"/>
</dbReference>
<feature type="signal peptide" evidence="7">
    <location>
        <begin position="1"/>
        <end position="19"/>
    </location>
</feature>
<dbReference type="Pfam" id="PF17753">
    <property type="entry name" value="Ig_mannosidase"/>
    <property type="match status" value="1"/>
</dbReference>
<feature type="chain" id="PRO_5046119647" description="beta-mannosidase" evidence="7">
    <location>
        <begin position="20"/>
        <end position="841"/>
    </location>
</feature>
<dbReference type="Pfam" id="PF00703">
    <property type="entry name" value="Glyco_hydro_2"/>
    <property type="match status" value="1"/>
</dbReference>
<evidence type="ECO:0000256" key="5">
    <source>
        <dbReference type="ARBA" id="ARBA00023180"/>
    </source>
</evidence>
<evidence type="ECO:0000256" key="6">
    <source>
        <dbReference type="ARBA" id="ARBA00023295"/>
    </source>
</evidence>
<dbReference type="GO" id="GO:0016787">
    <property type="term" value="F:hydrolase activity"/>
    <property type="evidence" value="ECO:0007669"/>
    <property type="project" value="UniProtKB-KW"/>
</dbReference>
<dbReference type="SUPFAM" id="SSF49785">
    <property type="entry name" value="Galactose-binding domain-like"/>
    <property type="match status" value="1"/>
</dbReference>
<comment type="caution">
    <text evidence="11">The sequence shown here is derived from an EMBL/GenBank/DDBJ whole genome shotgun (WGS) entry which is preliminary data.</text>
</comment>
<keyword evidence="7" id="KW-0732">Signal</keyword>
<evidence type="ECO:0000259" key="8">
    <source>
        <dbReference type="Pfam" id="PF00703"/>
    </source>
</evidence>
<feature type="domain" description="Beta-mannosidase Ig-fold" evidence="9">
    <location>
        <begin position="761"/>
        <end position="836"/>
    </location>
</feature>
<accession>A0ABU7GZ41</accession>
<evidence type="ECO:0000256" key="4">
    <source>
        <dbReference type="ARBA" id="ARBA00022801"/>
    </source>
</evidence>
<dbReference type="EC" id="3.2.1.25" evidence="3"/>
<dbReference type="Gene3D" id="2.60.40.10">
    <property type="entry name" value="Immunoglobulins"/>
    <property type="match status" value="3"/>
</dbReference>
<evidence type="ECO:0000256" key="2">
    <source>
        <dbReference type="ARBA" id="ARBA00007401"/>
    </source>
</evidence>
<dbReference type="Pfam" id="PF22666">
    <property type="entry name" value="Glyco_hydro_2_N2"/>
    <property type="match status" value="1"/>
</dbReference>
<dbReference type="EMBL" id="JAZDQU010000001">
    <property type="protein sequence ID" value="MEE1884230.1"/>
    <property type="molecule type" value="Genomic_DNA"/>
</dbReference>